<name>A0AAN0VJA9_9RHOB</name>
<dbReference type="Pfam" id="PF00535">
    <property type="entry name" value="Glycos_transf_2"/>
    <property type="match status" value="1"/>
</dbReference>
<dbReference type="Gene3D" id="3.90.550.10">
    <property type="entry name" value="Spore Coat Polysaccharide Biosynthesis Protein SpsA, Chain A"/>
    <property type="match status" value="1"/>
</dbReference>
<dbReference type="PANTHER" id="PTHR22916">
    <property type="entry name" value="GLYCOSYLTRANSFERASE"/>
    <property type="match status" value="1"/>
</dbReference>
<dbReference type="AlphaFoldDB" id="A0AAN0VJA9"/>
<protein>
    <recommendedName>
        <fullName evidence="1">Glycosyltransferase 2-like domain-containing protein</fullName>
    </recommendedName>
</protein>
<evidence type="ECO:0000313" key="2">
    <source>
        <dbReference type="EMBL" id="AII87954.1"/>
    </source>
</evidence>
<dbReference type="RefSeq" id="WP_044050575.1">
    <property type="nucleotide sequence ID" value="NZ_CP003984.1"/>
</dbReference>
<dbReference type="Proteomes" id="UP000028680">
    <property type="component" value="Chromosome"/>
</dbReference>
<keyword evidence="3" id="KW-1185">Reference proteome</keyword>
<proteinExistence type="predicted"/>
<dbReference type="InterPro" id="IPR001173">
    <property type="entry name" value="Glyco_trans_2-like"/>
</dbReference>
<dbReference type="KEGG" id="ptp:RCA23_c24320"/>
<organism evidence="2 3">
    <name type="scientific">Planktomarina temperata RCA23</name>
    <dbReference type="NCBI Taxonomy" id="666509"/>
    <lineage>
        <taxon>Bacteria</taxon>
        <taxon>Pseudomonadati</taxon>
        <taxon>Pseudomonadota</taxon>
        <taxon>Alphaproteobacteria</taxon>
        <taxon>Rhodobacterales</taxon>
        <taxon>Paracoccaceae</taxon>
        <taxon>Planktomarina</taxon>
    </lineage>
</organism>
<evidence type="ECO:0000259" key="1">
    <source>
        <dbReference type="Pfam" id="PF00535"/>
    </source>
</evidence>
<feature type="domain" description="Glycosyltransferase 2-like" evidence="1">
    <location>
        <begin position="9"/>
        <end position="130"/>
    </location>
</feature>
<dbReference type="CDD" id="cd00761">
    <property type="entry name" value="Glyco_tranf_GTA_type"/>
    <property type="match status" value="1"/>
</dbReference>
<dbReference type="GO" id="GO:0016758">
    <property type="term" value="F:hexosyltransferase activity"/>
    <property type="evidence" value="ECO:0007669"/>
    <property type="project" value="UniProtKB-ARBA"/>
</dbReference>
<accession>A0AAN0VJA9</accession>
<reference evidence="2 3" key="1">
    <citation type="journal article" date="2014" name="ISME J.">
        <title>Adaptation of an abundant Roseobacter RCA organism to pelagic systems revealed by genomic and transcriptomic analyses.</title>
        <authorList>
            <person name="Voget S."/>
            <person name="Wemheuer B."/>
            <person name="Brinkhoff T."/>
            <person name="Vollmers J."/>
            <person name="Dietrich S."/>
            <person name="Giebel H.A."/>
            <person name="Beardsley C."/>
            <person name="Sardemann C."/>
            <person name="Bakenhus I."/>
            <person name="Billerbeck S."/>
            <person name="Daniel R."/>
            <person name="Simon M."/>
        </authorList>
    </citation>
    <scope>NUCLEOTIDE SEQUENCE [LARGE SCALE GENOMIC DNA]</scope>
    <source>
        <strain evidence="2 3">RCA23</strain>
    </source>
</reference>
<dbReference type="InterPro" id="IPR029044">
    <property type="entry name" value="Nucleotide-diphossugar_trans"/>
</dbReference>
<dbReference type="EMBL" id="CP003984">
    <property type="protein sequence ID" value="AII87954.1"/>
    <property type="molecule type" value="Genomic_DNA"/>
</dbReference>
<evidence type="ECO:0000313" key="3">
    <source>
        <dbReference type="Proteomes" id="UP000028680"/>
    </source>
</evidence>
<gene>
    <name evidence="2" type="ORF">RCA23_c24320</name>
</gene>
<dbReference type="SUPFAM" id="SSF53448">
    <property type="entry name" value="Nucleotide-diphospho-sugar transferases"/>
    <property type="match status" value="1"/>
</dbReference>
<sequence length="307" mass="33847">MGDMRVKYSVIVPTYNREPLLAEALRSVQAALPDCSEVIVVNDGTDFERPTCDLIEKLGAVAVKTKGGLGAGAARNIGADCARGQWLLFLDDDDLIAARYWQAVAHYIDAYFQSTDLAYGFCRANPQSDRRAMQHAAAAQTVFHIQPQVGSSLRSKIAGLGLGFWVSKTLYQKVGGINPELRTNEDTDFCLKLLGAGAHCHNTPSQGAVIFQGDHGRAAASSTTKRYGPRQRARYFKHILDSHAEILATDSKTQSWLWKRYLKMEARAGGMQGYQSLRKAAGLAAGRKRLLAAYWAVWRVLAKLDRR</sequence>